<gene>
    <name evidence="3" type="ORF">L1F29_25450</name>
</gene>
<name>A0ABY5S7T2_9BACL</name>
<evidence type="ECO:0000259" key="2">
    <source>
        <dbReference type="PROSITE" id="PS50943"/>
    </source>
</evidence>
<dbReference type="CDD" id="cd00093">
    <property type="entry name" value="HTH_XRE"/>
    <property type="match status" value="1"/>
</dbReference>
<keyword evidence="4" id="KW-1185">Reference proteome</keyword>
<keyword evidence="1" id="KW-0238">DNA-binding</keyword>
<feature type="domain" description="HTH cro/C1-type" evidence="2">
    <location>
        <begin position="10"/>
        <end position="64"/>
    </location>
</feature>
<dbReference type="SUPFAM" id="SSF47413">
    <property type="entry name" value="lambda repressor-like DNA-binding domains"/>
    <property type="match status" value="1"/>
</dbReference>
<proteinExistence type="predicted"/>
<dbReference type="Gene3D" id="1.10.260.40">
    <property type="entry name" value="lambda repressor-like DNA-binding domains"/>
    <property type="match status" value="1"/>
</dbReference>
<dbReference type="SMART" id="SM00530">
    <property type="entry name" value="HTH_XRE"/>
    <property type="match status" value="1"/>
</dbReference>
<accession>A0ABY5S7T2</accession>
<protein>
    <submittedName>
        <fullName evidence="3">Helix-turn-helix domain-containing protein</fullName>
    </submittedName>
</protein>
<evidence type="ECO:0000313" key="4">
    <source>
        <dbReference type="Proteomes" id="UP001057877"/>
    </source>
</evidence>
<dbReference type="RefSeq" id="WP_258384846.1">
    <property type="nucleotide sequence ID" value="NZ_CP091430.1"/>
</dbReference>
<reference evidence="3" key="1">
    <citation type="submission" date="2022-01" db="EMBL/GenBank/DDBJ databases">
        <title>Paenibacillus spongiae sp. nov., isolated from marine sponge.</title>
        <authorList>
            <person name="Li Z."/>
            <person name="Zhang M."/>
        </authorList>
    </citation>
    <scope>NUCLEOTIDE SEQUENCE</scope>
    <source>
        <strain evidence="3">PHS-Z3</strain>
    </source>
</reference>
<sequence>MDVRKIGAFISEQRKIKDYTQAELAALLNVSHQAVSKWERGESLPDIGMLPGLAKLLDITVDELLNGEQSGLAEEPLNELELELELSPEAPIEEDAAASLAGPLSPLSTALPASSAAAEETSTGRQSMTWNHIMSLAPFLNQETLETMIGQIEDDLDWPALNALAPFVGRSAMEQLVDKVVETPVDVSQLSGIAPFLGRDLLERLLLHADENSVDWGTLQALAPFVDRSSLSRLVAQAMDSVPEPWQIIGLAPFLDKAALVQAVGRIEAASLSPEILPGLAPFLPQEQLNQLVLQFRRNPVST</sequence>
<dbReference type="Pfam" id="PF01381">
    <property type="entry name" value="HTH_3"/>
    <property type="match status" value="1"/>
</dbReference>
<dbReference type="EMBL" id="CP091430">
    <property type="protein sequence ID" value="UVI28758.1"/>
    <property type="molecule type" value="Genomic_DNA"/>
</dbReference>
<dbReference type="PANTHER" id="PTHR46558">
    <property type="entry name" value="TRACRIPTIONAL REGULATORY PROTEIN-RELATED-RELATED"/>
    <property type="match status" value="1"/>
</dbReference>
<dbReference type="Proteomes" id="UP001057877">
    <property type="component" value="Chromosome"/>
</dbReference>
<organism evidence="3 4">
    <name type="scientific">Paenibacillus spongiae</name>
    <dbReference type="NCBI Taxonomy" id="2909671"/>
    <lineage>
        <taxon>Bacteria</taxon>
        <taxon>Bacillati</taxon>
        <taxon>Bacillota</taxon>
        <taxon>Bacilli</taxon>
        <taxon>Bacillales</taxon>
        <taxon>Paenibacillaceae</taxon>
        <taxon>Paenibacillus</taxon>
    </lineage>
</organism>
<evidence type="ECO:0000313" key="3">
    <source>
        <dbReference type="EMBL" id="UVI28758.1"/>
    </source>
</evidence>
<dbReference type="PANTHER" id="PTHR46558:SF11">
    <property type="entry name" value="HTH-TYPE TRANSCRIPTIONAL REGULATOR XRE"/>
    <property type="match status" value="1"/>
</dbReference>
<dbReference type="InterPro" id="IPR001387">
    <property type="entry name" value="Cro/C1-type_HTH"/>
</dbReference>
<dbReference type="PROSITE" id="PS50943">
    <property type="entry name" value="HTH_CROC1"/>
    <property type="match status" value="1"/>
</dbReference>
<evidence type="ECO:0000256" key="1">
    <source>
        <dbReference type="ARBA" id="ARBA00023125"/>
    </source>
</evidence>
<dbReference type="InterPro" id="IPR010982">
    <property type="entry name" value="Lambda_DNA-bd_dom_sf"/>
</dbReference>